<dbReference type="InterPro" id="IPR011333">
    <property type="entry name" value="SKP1/BTB/POZ_sf"/>
</dbReference>
<dbReference type="GO" id="GO:0051260">
    <property type="term" value="P:protein homooligomerization"/>
    <property type="evidence" value="ECO:0007669"/>
    <property type="project" value="InterPro"/>
</dbReference>
<dbReference type="SUPFAM" id="SSF54695">
    <property type="entry name" value="POZ domain"/>
    <property type="match status" value="1"/>
</dbReference>
<proteinExistence type="predicted"/>
<dbReference type="PROSITE" id="PS50097">
    <property type="entry name" value="BTB"/>
    <property type="match status" value="1"/>
</dbReference>
<dbReference type="InterPro" id="IPR003131">
    <property type="entry name" value="T1-type_BTB"/>
</dbReference>
<reference evidence="2" key="1">
    <citation type="journal article" date="2020" name="Nature">
        <title>Giant virus diversity and host interactions through global metagenomics.</title>
        <authorList>
            <person name="Schulz F."/>
            <person name="Roux S."/>
            <person name="Paez-Espino D."/>
            <person name="Jungbluth S."/>
            <person name="Walsh D.A."/>
            <person name="Denef V.J."/>
            <person name="McMahon K.D."/>
            <person name="Konstantinidis K.T."/>
            <person name="Eloe-Fadrosh E.A."/>
            <person name="Kyrpides N.C."/>
            <person name="Woyke T."/>
        </authorList>
    </citation>
    <scope>NUCLEOTIDE SEQUENCE</scope>
    <source>
        <strain evidence="2">GVMAG-M-3300020192-26</strain>
    </source>
</reference>
<feature type="domain" description="BTB" evidence="1">
    <location>
        <begin position="1"/>
        <end position="64"/>
    </location>
</feature>
<dbReference type="Gene3D" id="3.30.710.10">
    <property type="entry name" value="Potassium Channel Kv1.1, Chain A"/>
    <property type="match status" value="1"/>
</dbReference>
<name>A0A6C0C7V3_9ZZZZ</name>
<dbReference type="EMBL" id="MN739353">
    <property type="protein sequence ID" value="QHT00162.1"/>
    <property type="molecule type" value="Genomic_DNA"/>
</dbReference>
<dbReference type="InterPro" id="IPR000210">
    <property type="entry name" value="BTB/POZ_dom"/>
</dbReference>
<dbReference type="AlphaFoldDB" id="A0A6C0C7V3"/>
<dbReference type="Pfam" id="PF02214">
    <property type="entry name" value="BTB_2"/>
    <property type="match status" value="1"/>
</dbReference>
<organism evidence="2">
    <name type="scientific">viral metagenome</name>
    <dbReference type="NCBI Taxonomy" id="1070528"/>
    <lineage>
        <taxon>unclassified sequences</taxon>
        <taxon>metagenomes</taxon>
        <taxon>organismal metagenomes</taxon>
    </lineage>
</organism>
<sequence length="186" mass="21963">MSIKLNVSGRIFLVQKDILCRSQLFTNMFADCDTIDDEIMIYRSSKLFEHVYAYLLDDKYPYPKKYYGELDYYLVSYKMQSLFDPITRLRSTIEDDKEEIKSSIVDVVDAINETKHCVKNICSDVAVRDKQIDVECPVMGCTSRCMLPVCDEHRGQCCHHYDWDNYRCPNPIDEHEIYCYCHNDEL</sequence>
<evidence type="ECO:0000313" key="2">
    <source>
        <dbReference type="EMBL" id="QHT00162.1"/>
    </source>
</evidence>
<evidence type="ECO:0000259" key="1">
    <source>
        <dbReference type="PROSITE" id="PS50097"/>
    </source>
</evidence>
<protein>
    <recommendedName>
        <fullName evidence="1">BTB domain-containing protein</fullName>
    </recommendedName>
</protein>
<accession>A0A6C0C7V3</accession>